<protein>
    <recommendedName>
        <fullName evidence="6">Translocation and assembly module TamB C-terminal domain-containing protein</fullName>
    </recommendedName>
</protein>
<comment type="caution">
    <text evidence="7">The sequence shown here is derived from an EMBL/GenBank/DDBJ whole genome shotgun (WGS) entry which is preliminary data.</text>
</comment>
<reference evidence="7 8" key="1">
    <citation type="submission" date="2014-06" db="EMBL/GenBank/DDBJ databases">
        <title>Rhizobium pelagicum/R2-400B4.</title>
        <authorList>
            <person name="Kimes N.E."/>
            <person name="Lopez-Perez M."/>
        </authorList>
    </citation>
    <scope>NUCLEOTIDE SEQUENCE [LARGE SCALE GENOMIC DNA]</scope>
    <source>
        <strain evidence="7 8">R2-400B4</strain>
    </source>
</reference>
<dbReference type="OrthoDB" id="7784409at2"/>
<dbReference type="RefSeq" id="WP_037164883.1">
    <property type="nucleotide sequence ID" value="NZ_CAJXID010000005.1"/>
</dbReference>
<dbReference type="Proteomes" id="UP000052167">
    <property type="component" value="Unassembled WGS sequence"/>
</dbReference>
<evidence type="ECO:0000256" key="5">
    <source>
        <dbReference type="SAM" id="Phobius"/>
    </source>
</evidence>
<evidence type="ECO:0000313" key="8">
    <source>
        <dbReference type="Proteomes" id="UP000052167"/>
    </source>
</evidence>
<evidence type="ECO:0000256" key="4">
    <source>
        <dbReference type="ARBA" id="ARBA00023136"/>
    </source>
</evidence>
<proteinExistence type="predicted"/>
<keyword evidence="3 5" id="KW-1133">Transmembrane helix</keyword>
<evidence type="ECO:0000256" key="2">
    <source>
        <dbReference type="ARBA" id="ARBA00022692"/>
    </source>
</evidence>
<evidence type="ECO:0000256" key="1">
    <source>
        <dbReference type="ARBA" id="ARBA00004167"/>
    </source>
</evidence>
<keyword evidence="4 5" id="KW-0472">Membrane</keyword>
<accession>A0A922P3B3</accession>
<dbReference type="PANTHER" id="PTHR36985:SF1">
    <property type="entry name" value="TRANSLOCATION AND ASSEMBLY MODULE SUBUNIT TAMB"/>
    <property type="match status" value="1"/>
</dbReference>
<keyword evidence="8" id="KW-1185">Reference proteome</keyword>
<comment type="subcellular location">
    <subcellularLocation>
        <location evidence="1">Membrane</location>
        <topology evidence="1">Single-pass membrane protein</topology>
    </subcellularLocation>
</comment>
<evidence type="ECO:0000256" key="3">
    <source>
        <dbReference type="ARBA" id="ARBA00022989"/>
    </source>
</evidence>
<dbReference type="GO" id="GO:0009306">
    <property type="term" value="P:protein secretion"/>
    <property type="evidence" value="ECO:0007669"/>
    <property type="project" value="InterPro"/>
</dbReference>
<dbReference type="PANTHER" id="PTHR36985">
    <property type="entry name" value="TRANSLOCATION AND ASSEMBLY MODULE SUBUNIT TAMB"/>
    <property type="match status" value="1"/>
</dbReference>
<feature type="domain" description="Translocation and assembly module TamB C-terminal" evidence="6">
    <location>
        <begin position="949"/>
        <end position="1147"/>
    </location>
</feature>
<feature type="domain" description="Translocation and assembly module TamB C-terminal" evidence="6">
    <location>
        <begin position="1152"/>
        <end position="1498"/>
    </location>
</feature>
<evidence type="ECO:0000313" key="7">
    <source>
        <dbReference type="EMBL" id="KEQ10086.1"/>
    </source>
</evidence>
<gene>
    <name evidence="7" type="ORF">GV68_18965</name>
</gene>
<dbReference type="GO" id="GO:0005886">
    <property type="term" value="C:plasma membrane"/>
    <property type="evidence" value="ECO:0007669"/>
    <property type="project" value="InterPro"/>
</dbReference>
<feature type="transmembrane region" description="Helical" evidence="5">
    <location>
        <begin position="7"/>
        <end position="33"/>
    </location>
</feature>
<dbReference type="Pfam" id="PF04357">
    <property type="entry name" value="TamB"/>
    <property type="match status" value="2"/>
</dbReference>
<dbReference type="InterPro" id="IPR007452">
    <property type="entry name" value="TamB_C"/>
</dbReference>
<organism evidence="7 8">
    <name type="scientific">Pseudorhizobium pelagicum</name>
    <dbReference type="NCBI Taxonomy" id="1509405"/>
    <lineage>
        <taxon>Bacteria</taxon>
        <taxon>Pseudomonadati</taxon>
        <taxon>Pseudomonadota</taxon>
        <taxon>Alphaproteobacteria</taxon>
        <taxon>Hyphomicrobiales</taxon>
        <taxon>Rhizobiaceae</taxon>
        <taxon>Rhizobium/Agrobacterium group</taxon>
        <taxon>Pseudorhizobium</taxon>
    </lineage>
</organism>
<evidence type="ECO:0000259" key="6">
    <source>
        <dbReference type="Pfam" id="PF04357"/>
    </source>
</evidence>
<sequence>MTLMVRLLKWIVVLAAAAVAIVLIMGLGIFLFIGLTPVGGRIAADRVADILSTPDRTIEFSRPEGLLSGELRLEDLTLSDSRGPYAQLSGIEIDWSPTALVSGVFRADHVSVNQIDVLRAPEPAEVTEPVTDESGSGFSLPIGVKVAQIDMPDIDLGPALSGRDFSLSLKGSIDATGPDVSVELEARRKDEPDARALVDLLYAPEENRLSVDASVSEPQGGLLARLLRLPGAPAVDLALQGAGPLSDWSGDLTGSVAGDPVIDVNARHRMLPDGSRSIAVTGGGQLATLLPPAFRPLFEGTTEIDVAANMNPNGRIGIDSGQITSGAVNIVASGVWNPNGDNSLTASLTGTEGPVDIVWPIAGEESRFTVDTINFTLNGAATSARFNATASLPAASLPQGSFRQIRIQAESEDLNIAENTGSIRTRVRIGETDFVNEQIDRVVQGPLTLDAPLRLDLPAVGLDAATFDSARLSGTVSGAFDTQTQAMSGNFRMTAAPAVLPPSLAGRFEDKINAEGYIERTSDGGISLENLVLTASALEAHGSLAFRNDQLNADLAGRIPEIGRWVENADGAAGFTMTATGPISALSINAVVNSAEARLAGRLLEDLRLTVEGTANPQSPSGTVAATGTIDGQPLRINAGLVSTEGRIEAPEITAEVGPNRLNGSLAFSPDFLPEGTVNFEFPDVSLLAALAAQEAAGDLSGTVTFTREDGRTAARVEASGSSLSRDPVTISEPAVNLTIPDITQLAADGTVRASRIGTAAAAVTDLNLGFGYEDGATRLDLDAQYDGAPLTAVATIRTGNQLTVALESFAATPRDILITLASPTTVVVQNGSAELSGLTLSTGSGEVSVTGTVGSNLDLQAEINRLPASLINSFVPAINASGSVSGTISAGGSITEPSVQYDLEWSQAQLQQTRDAGLAPLNLRAAGSFSDNTLVLDETQVAGGDGLDVTAAGRVVLNETGPPTLDLNADVQSVPASLANAFVPALGARGTISGDVTASGTPEAPAVRYDLTWSDAAVAQSTAAGLSALQVRATGEYAGDSVTLDTTLSGENSLSLSGGGTISLTGDRALNLDFQGQIPFQVLAGQLASQGFVLEGDGTVDLSIGGTPSAPSITGSASASGARFIDVRRNLAIEELSANVNFSGDQAVITNLSGELATGGSISASGTIGIAPGSGFPADLTINLDDATYVDGTIVTATADGTLTVTGPLTGGPTLGGTLDLSEAAITVPAKLPSSLAEVEVRHRRPPPAVVKQVAKLQPERADGTAAALGLDLTLNAPNSIFVRGRGIDAELGGDLTITGTTAAPQVSGAFDLRRGRIVILAKRLDFTSGRITFGGGLIPVLDMEATTTSGQTTITVNVAGLANDPDITFSSSPALPQDEVLAQLIFGQSMSRLSPLQIAQLADAVSQLAGDGSTSLLQTLRNNLGVDDLDINTDSTGQTTVSVGRYLNDRTYLQLEQGGAAGAQATINLDIGRGVKLKAGAGTEGGTAGIFYEREY</sequence>
<keyword evidence="2 5" id="KW-0812">Transmembrane</keyword>
<name>A0A922P3B3_9HYPH</name>
<dbReference type="EMBL" id="JOKJ01000004">
    <property type="protein sequence ID" value="KEQ10086.1"/>
    <property type="molecule type" value="Genomic_DNA"/>
</dbReference>